<dbReference type="eggNOG" id="KOG0014">
    <property type="taxonomic scope" value="Eukaryota"/>
</dbReference>
<dbReference type="Pfam" id="PF00319">
    <property type="entry name" value="SRF-TF"/>
    <property type="match status" value="1"/>
</dbReference>
<evidence type="ECO:0000256" key="1">
    <source>
        <dbReference type="ARBA" id="ARBA00004123"/>
    </source>
</evidence>
<dbReference type="RefSeq" id="XP_016609320.1">
    <property type="nucleotide sequence ID" value="XM_016751379.1"/>
</dbReference>
<dbReference type="STRING" id="645134.A0A0L0HIL1"/>
<dbReference type="Gene3D" id="3.40.1810.10">
    <property type="entry name" value="Transcription factor, MADS-box"/>
    <property type="match status" value="1"/>
</dbReference>
<keyword evidence="2" id="KW-0805">Transcription regulation</keyword>
<reference evidence="9 10" key="1">
    <citation type="submission" date="2009-08" db="EMBL/GenBank/DDBJ databases">
        <title>The Genome Sequence of Spizellomyces punctatus strain DAOM BR117.</title>
        <authorList>
            <consortium name="The Broad Institute Genome Sequencing Platform"/>
            <person name="Russ C."/>
            <person name="Cuomo C."/>
            <person name="Shea T."/>
            <person name="Young S.K."/>
            <person name="Zeng Q."/>
            <person name="Koehrsen M."/>
            <person name="Haas B."/>
            <person name="Borodovsky M."/>
            <person name="Guigo R."/>
            <person name="Alvarado L."/>
            <person name="Berlin A."/>
            <person name="Bochicchio J."/>
            <person name="Borenstein D."/>
            <person name="Chapman S."/>
            <person name="Chen Z."/>
            <person name="Engels R."/>
            <person name="Freedman E."/>
            <person name="Gellesch M."/>
            <person name="Goldberg J."/>
            <person name="Griggs A."/>
            <person name="Gujja S."/>
            <person name="Heiman D."/>
            <person name="Hepburn T."/>
            <person name="Howarth C."/>
            <person name="Jen D."/>
            <person name="Larson L."/>
            <person name="Lewis B."/>
            <person name="Mehta T."/>
            <person name="Park D."/>
            <person name="Pearson M."/>
            <person name="Roberts A."/>
            <person name="Saif S."/>
            <person name="Shenoy N."/>
            <person name="Sisk P."/>
            <person name="Stolte C."/>
            <person name="Sykes S."/>
            <person name="Thomson T."/>
            <person name="Walk T."/>
            <person name="White J."/>
            <person name="Yandava C."/>
            <person name="Burger G."/>
            <person name="Gray M.W."/>
            <person name="Holland P.W.H."/>
            <person name="King N."/>
            <person name="Lang F.B.F."/>
            <person name="Roger A.J."/>
            <person name="Ruiz-Trillo I."/>
            <person name="Lander E."/>
            <person name="Nusbaum C."/>
        </authorList>
    </citation>
    <scope>NUCLEOTIDE SEQUENCE [LARGE SCALE GENOMIC DNA]</scope>
    <source>
        <strain evidence="9 10">DAOM BR117</strain>
    </source>
</reference>
<dbReference type="GO" id="GO:0000978">
    <property type="term" value="F:RNA polymerase II cis-regulatory region sequence-specific DNA binding"/>
    <property type="evidence" value="ECO:0007669"/>
    <property type="project" value="TreeGrafter"/>
</dbReference>
<feature type="compositionally biased region" description="Basic and acidic residues" evidence="7">
    <location>
        <begin position="113"/>
        <end position="125"/>
    </location>
</feature>
<feature type="compositionally biased region" description="Acidic residues" evidence="7">
    <location>
        <begin position="94"/>
        <end position="103"/>
    </location>
</feature>
<dbReference type="GeneID" id="27686638"/>
<dbReference type="PANTHER" id="PTHR11945">
    <property type="entry name" value="MADS BOX PROTEIN"/>
    <property type="match status" value="1"/>
</dbReference>
<dbReference type="PRINTS" id="PR00404">
    <property type="entry name" value="MADSDOMAIN"/>
</dbReference>
<dbReference type="GO" id="GO:0030154">
    <property type="term" value="P:cell differentiation"/>
    <property type="evidence" value="ECO:0007669"/>
    <property type="project" value="TreeGrafter"/>
</dbReference>
<evidence type="ECO:0000259" key="8">
    <source>
        <dbReference type="PROSITE" id="PS50066"/>
    </source>
</evidence>
<dbReference type="VEuPathDB" id="FungiDB:SPPG_03091"/>
<dbReference type="InterPro" id="IPR036879">
    <property type="entry name" value="TF_MADSbox_sf"/>
</dbReference>
<dbReference type="SMART" id="SM00432">
    <property type="entry name" value="MADS"/>
    <property type="match status" value="1"/>
</dbReference>
<dbReference type="InterPro" id="IPR002100">
    <property type="entry name" value="TF_MADSbox"/>
</dbReference>
<organism evidence="9 10">
    <name type="scientific">Spizellomyces punctatus (strain DAOM BR117)</name>
    <dbReference type="NCBI Taxonomy" id="645134"/>
    <lineage>
        <taxon>Eukaryota</taxon>
        <taxon>Fungi</taxon>
        <taxon>Fungi incertae sedis</taxon>
        <taxon>Chytridiomycota</taxon>
        <taxon>Chytridiomycota incertae sedis</taxon>
        <taxon>Chytridiomycetes</taxon>
        <taxon>Spizellomycetales</taxon>
        <taxon>Spizellomycetaceae</taxon>
        <taxon>Spizellomyces</taxon>
    </lineage>
</organism>
<protein>
    <submittedName>
        <fullName evidence="9">Myocyte-specific enhancer factor 2C</fullName>
    </submittedName>
</protein>
<dbReference type="GO" id="GO:0046983">
    <property type="term" value="F:protein dimerization activity"/>
    <property type="evidence" value="ECO:0007669"/>
    <property type="project" value="InterPro"/>
</dbReference>
<proteinExistence type="inferred from homology"/>
<comment type="subcellular location">
    <subcellularLocation>
        <location evidence="1">Nucleus</location>
    </subcellularLocation>
</comment>
<evidence type="ECO:0000313" key="10">
    <source>
        <dbReference type="Proteomes" id="UP000053201"/>
    </source>
</evidence>
<dbReference type="OrthoDB" id="1898716at2759"/>
<dbReference type="PROSITE" id="PS00350">
    <property type="entry name" value="MADS_BOX_1"/>
    <property type="match status" value="1"/>
</dbReference>
<feature type="region of interest" description="Disordered" evidence="7">
    <location>
        <begin position="215"/>
        <end position="239"/>
    </location>
</feature>
<dbReference type="PANTHER" id="PTHR11945:SF534">
    <property type="entry name" value="MYOCYTE-SPECIFIC ENHANCER FACTOR 2"/>
    <property type="match status" value="1"/>
</dbReference>
<dbReference type="AlphaFoldDB" id="A0A0L0HIL1"/>
<keyword evidence="4" id="KW-0804">Transcription</keyword>
<name>A0A0L0HIL1_SPIPD</name>
<dbReference type="GO" id="GO:0000981">
    <property type="term" value="F:DNA-binding transcription factor activity, RNA polymerase II-specific"/>
    <property type="evidence" value="ECO:0007669"/>
    <property type="project" value="TreeGrafter"/>
</dbReference>
<comment type="similarity">
    <text evidence="6">Belongs to the MEF2 family.</text>
</comment>
<evidence type="ECO:0000313" key="9">
    <source>
        <dbReference type="EMBL" id="KND01281.1"/>
    </source>
</evidence>
<keyword evidence="10" id="KW-1185">Reference proteome</keyword>
<dbReference type="InParanoid" id="A0A0L0HIL1"/>
<dbReference type="EMBL" id="KQ257454">
    <property type="protein sequence ID" value="KND01281.1"/>
    <property type="molecule type" value="Genomic_DNA"/>
</dbReference>
<evidence type="ECO:0000256" key="6">
    <source>
        <dbReference type="ARBA" id="ARBA00025805"/>
    </source>
</evidence>
<keyword evidence="3" id="KW-0238">DNA-binding</keyword>
<dbReference type="SUPFAM" id="SSF55455">
    <property type="entry name" value="SRF-like"/>
    <property type="match status" value="1"/>
</dbReference>
<evidence type="ECO:0000256" key="3">
    <source>
        <dbReference type="ARBA" id="ARBA00023125"/>
    </source>
</evidence>
<dbReference type="OMA" id="DPQAMAY"/>
<keyword evidence="5" id="KW-0539">Nucleus</keyword>
<dbReference type="CDD" id="cd00265">
    <property type="entry name" value="MADS_MEF2_like"/>
    <property type="match status" value="1"/>
</dbReference>
<dbReference type="Proteomes" id="UP000053201">
    <property type="component" value="Unassembled WGS sequence"/>
</dbReference>
<sequence length="239" mass="26242">MGRKKIAIKRIQDERNRQVTFSKRKFGLMKKAYELSVLCGCEIGLIMFASNGKLFQFASTDMDKILLRYTETEPHESRTNDDIIKKHGSGGGDGGDDSDDSAERDDNGLIESTPRDDRSMDEHIPSPRSLRLARRKSDKDTSKKNNSSGKGGGGEGGDDVESNHGDQGREYLSPQPGTPTHDMRHPPPSGSFHMSHLIHPPYTAVYPSFAPYPAGFVLATGHHHPPSDSEGSPSPYIHG</sequence>
<feature type="compositionally biased region" description="Basic and acidic residues" evidence="7">
    <location>
        <begin position="72"/>
        <end position="85"/>
    </location>
</feature>
<evidence type="ECO:0000256" key="2">
    <source>
        <dbReference type="ARBA" id="ARBA00023015"/>
    </source>
</evidence>
<dbReference type="InterPro" id="IPR033896">
    <property type="entry name" value="MEF2-like_N"/>
</dbReference>
<gene>
    <name evidence="9" type="ORF">SPPG_03091</name>
</gene>
<dbReference type="GO" id="GO:0045944">
    <property type="term" value="P:positive regulation of transcription by RNA polymerase II"/>
    <property type="evidence" value="ECO:0007669"/>
    <property type="project" value="InterPro"/>
</dbReference>
<dbReference type="GO" id="GO:0005634">
    <property type="term" value="C:nucleus"/>
    <property type="evidence" value="ECO:0007669"/>
    <property type="project" value="UniProtKB-SubCell"/>
</dbReference>
<feature type="domain" description="MADS-box" evidence="8">
    <location>
        <begin position="1"/>
        <end position="61"/>
    </location>
</feature>
<evidence type="ECO:0000256" key="5">
    <source>
        <dbReference type="ARBA" id="ARBA00023242"/>
    </source>
</evidence>
<dbReference type="PROSITE" id="PS50066">
    <property type="entry name" value="MADS_BOX_2"/>
    <property type="match status" value="1"/>
</dbReference>
<evidence type="ECO:0000256" key="7">
    <source>
        <dbReference type="SAM" id="MobiDB-lite"/>
    </source>
</evidence>
<evidence type="ECO:0000256" key="4">
    <source>
        <dbReference type="ARBA" id="ARBA00023163"/>
    </source>
</evidence>
<accession>A0A0L0HIL1</accession>
<feature type="region of interest" description="Disordered" evidence="7">
    <location>
        <begin position="72"/>
        <end position="196"/>
    </location>
</feature>